<evidence type="ECO:0000256" key="5">
    <source>
        <dbReference type="ARBA" id="ARBA00023136"/>
    </source>
</evidence>
<dbReference type="PANTHER" id="PTHR19139:SF199">
    <property type="entry name" value="MIP17260P"/>
    <property type="match status" value="1"/>
</dbReference>
<evidence type="ECO:0000256" key="6">
    <source>
        <dbReference type="RuleBase" id="RU000477"/>
    </source>
</evidence>
<gene>
    <name evidence="8" type="ORF">LAZ67_19001394</name>
</gene>
<evidence type="ECO:0000256" key="4">
    <source>
        <dbReference type="ARBA" id="ARBA00022989"/>
    </source>
</evidence>
<dbReference type="InterPro" id="IPR023271">
    <property type="entry name" value="Aquaporin-like"/>
</dbReference>
<evidence type="ECO:0000256" key="2">
    <source>
        <dbReference type="ARBA" id="ARBA00006175"/>
    </source>
</evidence>
<keyword evidence="3 6" id="KW-0812">Transmembrane</keyword>
<dbReference type="Proteomes" id="UP001235939">
    <property type="component" value="Chromosome 19"/>
</dbReference>
<dbReference type="PANTHER" id="PTHR19139">
    <property type="entry name" value="AQUAPORIN TRANSPORTER"/>
    <property type="match status" value="1"/>
</dbReference>
<evidence type="ECO:0000313" key="9">
    <source>
        <dbReference type="Proteomes" id="UP001235939"/>
    </source>
</evidence>
<reference evidence="8 9" key="1">
    <citation type="submission" date="2022-01" db="EMBL/GenBank/DDBJ databases">
        <title>A chromosomal length assembly of Cordylochernes scorpioides.</title>
        <authorList>
            <person name="Zeh D."/>
            <person name="Zeh J."/>
        </authorList>
    </citation>
    <scope>NUCLEOTIDE SEQUENCE [LARGE SCALE GENOMIC DNA]</scope>
    <source>
        <strain evidence="8">IN4F17</strain>
        <tissue evidence="8">Whole Body</tissue>
    </source>
</reference>
<protein>
    <submittedName>
        <fullName evidence="8">Uncharacterized protein</fullName>
    </submittedName>
</protein>
<accession>A0ABY6LKG2</accession>
<organism evidence="8 9">
    <name type="scientific">Cordylochernes scorpioides</name>
    <dbReference type="NCBI Taxonomy" id="51811"/>
    <lineage>
        <taxon>Eukaryota</taxon>
        <taxon>Metazoa</taxon>
        <taxon>Ecdysozoa</taxon>
        <taxon>Arthropoda</taxon>
        <taxon>Chelicerata</taxon>
        <taxon>Arachnida</taxon>
        <taxon>Pseudoscorpiones</taxon>
        <taxon>Cheliferoidea</taxon>
        <taxon>Chernetidae</taxon>
        <taxon>Cordylochernes</taxon>
    </lineage>
</organism>
<dbReference type="Gene3D" id="1.20.1080.10">
    <property type="entry name" value="Glycerol uptake facilitator protein"/>
    <property type="match status" value="1"/>
</dbReference>
<evidence type="ECO:0000256" key="7">
    <source>
        <dbReference type="SAM" id="Phobius"/>
    </source>
</evidence>
<evidence type="ECO:0000256" key="3">
    <source>
        <dbReference type="ARBA" id="ARBA00022692"/>
    </source>
</evidence>
<dbReference type="InterPro" id="IPR034294">
    <property type="entry name" value="Aquaporin_transptr"/>
</dbReference>
<proteinExistence type="inferred from homology"/>
<comment type="subcellular location">
    <subcellularLocation>
        <location evidence="1">Membrane</location>
        <topology evidence="1">Multi-pass membrane protein</topology>
    </subcellularLocation>
</comment>
<feature type="transmembrane region" description="Helical" evidence="7">
    <location>
        <begin position="110"/>
        <end position="132"/>
    </location>
</feature>
<evidence type="ECO:0000256" key="1">
    <source>
        <dbReference type="ARBA" id="ARBA00004141"/>
    </source>
</evidence>
<dbReference type="EMBL" id="CP092881">
    <property type="protein sequence ID" value="UYV80687.1"/>
    <property type="molecule type" value="Genomic_DNA"/>
</dbReference>
<dbReference type="PRINTS" id="PR00783">
    <property type="entry name" value="MINTRINSICP"/>
</dbReference>
<dbReference type="Pfam" id="PF00230">
    <property type="entry name" value="MIP"/>
    <property type="match status" value="1"/>
</dbReference>
<dbReference type="SUPFAM" id="SSF81338">
    <property type="entry name" value="Aquaporin-like"/>
    <property type="match status" value="1"/>
</dbReference>
<keyword evidence="4 7" id="KW-1133">Transmembrane helix</keyword>
<sequence>MSVEAVRRYMASLPPAAGPWREELADRRLWKAVRTELVGTLLLTVAGCGPSLRWHLPDPEDPAGEPRAAAAAGLAAVALGRWTGPVSGGHLNPAVTAGLAAAGKLSAPRAALYVAAQCLGGLAAAAVLYGLAPPAERAAAGLAVPRPPRGVPSSQAFGAEFLGSLVVVLSALAAGGSAVRRPGLEPHLAIGLAYGLGHLLAWCRERSTWNCADWGRIVFSDESRFYCVLTTVANVSGDVLGSVWILALLSNTT</sequence>
<feature type="transmembrane region" description="Helical" evidence="7">
    <location>
        <begin position="161"/>
        <end position="179"/>
    </location>
</feature>
<name>A0ABY6LKG2_9ARAC</name>
<comment type="similarity">
    <text evidence="2 6">Belongs to the MIP/aquaporin (TC 1.A.8) family.</text>
</comment>
<dbReference type="InterPro" id="IPR000425">
    <property type="entry name" value="MIP"/>
</dbReference>
<keyword evidence="9" id="KW-1185">Reference proteome</keyword>
<evidence type="ECO:0000313" key="8">
    <source>
        <dbReference type="EMBL" id="UYV80687.1"/>
    </source>
</evidence>
<keyword evidence="6" id="KW-0813">Transport</keyword>
<keyword evidence="5 7" id="KW-0472">Membrane</keyword>